<dbReference type="OrthoDB" id="10264376at2759"/>
<feature type="transmembrane region" description="Helical" evidence="4">
    <location>
        <begin position="166"/>
        <end position="186"/>
    </location>
</feature>
<dbReference type="STRING" id="10195.A0A3M7RMI3"/>
<accession>A0A3M7RMI3</accession>
<evidence type="ECO:0000256" key="3">
    <source>
        <dbReference type="SAM" id="MobiDB-lite"/>
    </source>
</evidence>
<keyword evidence="4" id="KW-0472">Membrane</keyword>
<protein>
    <submittedName>
        <fullName evidence="5">Gastrulation defective 1-like protein</fullName>
    </submittedName>
</protein>
<sequence length="208" mass="24138">MKRARKLSSIRAKERSSTGAGGRLVSHGSTLSSYIVRNIEILQKMSQVKEDPREALLKHSKATEKDPYWIAPDYKKIQHQPIFQPVSDDKDKDKEDEELFTIPWKKHLFKIFNETLKKPNFKINHILSIYGLFLGGPRRSPGLRSSIQQKDLGFNKAKREKIIEKFLFFFIAKIINILSSILKIKYGIPRCCPKIRLFSLTERLALKL</sequence>
<keyword evidence="4" id="KW-1133">Transmembrane helix</keyword>
<name>A0A3M7RMI3_BRAPC</name>
<dbReference type="GO" id="GO:0035861">
    <property type="term" value="C:site of double-strand break"/>
    <property type="evidence" value="ECO:0007669"/>
    <property type="project" value="TreeGrafter"/>
</dbReference>
<reference evidence="5 6" key="1">
    <citation type="journal article" date="2018" name="Sci. Rep.">
        <title>Genomic signatures of local adaptation to the degree of environmental predictability in rotifers.</title>
        <authorList>
            <person name="Franch-Gras L."/>
            <person name="Hahn C."/>
            <person name="Garcia-Roger E.M."/>
            <person name="Carmona M.J."/>
            <person name="Serra M."/>
            <person name="Gomez A."/>
        </authorList>
    </citation>
    <scope>NUCLEOTIDE SEQUENCE [LARGE SCALE GENOMIC DNA]</scope>
    <source>
        <strain evidence="5">HYR1</strain>
    </source>
</reference>
<evidence type="ECO:0000313" key="6">
    <source>
        <dbReference type="Proteomes" id="UP000276133"/>
    </source>
</evidence>
<dbReference type="PANTHER" id="PTHR16017:SF0">
    <property type="entry name" value="WD REPEAT-CONTAINING PROTEIN 70"/>
    <property type="match status" value="1"/>
</dbReference>
<gene>
    <name evidence="5" type="ORF">BpHYR1_000466</name>
</gene>
<evidence type="ECO:0000313" key="5">
    <source>
        <dbReference type="EMBL" id="RNA24772.1"/>
    </source>
</evidence>
<keyword evidence="4" id="KW-0812">Transmembrane</keyword>
<evidence type="ECO:0000256" key="1">
    <source>
        <dbReference type="ARBA" id="ARBA00022574"/>
    </source>
</evidence>
<evidence type="ECO:0000256" key="2">
    <source>
        <dbReference type="ARBA" id="ARBA00022737"/>
    </source>
</evidence>
<feature type="region of interest" description="Disordered" evidence="3">
    <location>
        <begin position="1"/>
        <end position="24"/>
    </location>
</feature>
<keyword evidence="2" id="KW-0677">Repeat</keyword>
<dbReference type="Proteomes" id="UP000276133">
    <property type="component" value="Unassembled WGS sequence"/>
</dbReference>
<dbReference type="GO" id="GO:0005634">
    <property type="term" value="C:nucleus"/>
    <property type="evidence" value="ECO:0007669"/>
    <property type="project" value="TreeGrafter"/>
</dbReference>
<dbReference type="EMBL" id="REGN01003053">
    <property type="protein sequence ID" value="RNA24772.1"/>
    <property type="molecule type" value="Genomic_DNA"/>
</dbReference>
<dbReference type="InterPro" id="IPR051858">
    <property type="entry name" value="WD_repeat_GAD-1"/>
</dbReference>
<comment type="caution">
    <text evidence="5">The sequence shown here is derived from an EMBL/GenBank/DDBJ whole genome shotgun (WGS) entry which is preliminary data.</text>
</comment>
<evidence type="ECO:0000256" key="4">
    <source>
        <dbReference type="SAM" id="Phobius"/>
    </source>
</evidence>
<dbReference type="AlphaFoldDB" id="A0A3M7RMI3"/>
<proteinExistence type="predicted"/>
<dbReference type="PANTHER" id="PTHR16017">
    <property type="entry name" value="GASTRULATION DEFECTIVE PROTEIN 1-RELATED"/>
    <property type="match status" value="1"/>
</dbReference>
<keyword evidence="1" id="KW-0853">WD repeat</keyword>
<organism evidence="5 6">
    <name type="scientific">Brachionus plicatilis</name>
    <name type="common">Marine rotifer</name>
    <name type="synonym">Brachionus muelleri</name>
    <dbReference type="NCBI Taxonomy" id="10195"/>
    <lineage>
        <taxon>Eukaryota</taxon>
        <taxon>Metazoa</taxon>
        <taxon>Spiralia</taxon>
        <taxon>Gnathifera</taxon>
        <taxon>Rotifera</taxon>
        <taxon>Eurotatoria</taxon>
        <taxon>Monogononta</taxon>
        <taxon>Pseudotrocha</taxon>
        <taxon>Ploima</taxon>
        <taxon>Brachionidae</taxon>
        <taxon>Brachionus</taxon>
    </lineage>
</organism>
<keyword evidence="6" id="KW-1185">Reference proteome</keyword>